<dbReference type="KEGG" id="gtr:GLOTRDRAFT_130539"/>
<protein>
    <submittedName>
        <fullName evidence="1">Uncharacterized protein</fullName>
    </submittedName>
</protein>
<name>S7Q3X2_GLOTA</name>
<sequence length="108" mass="12042">MRTRSAARPRLGGGVVAAAAASDFPTVTWYPENEGMQLWNLKDTYLHLQRFRDLDPDTPRRLHAWASQAAGFDRSRRPPAGACAMRKTFTDDEDGWVGLIRAAIICPV</sequence>
<dbReference type="GeneID" id="19302120"/>
<organism evidence="1 2">
    <name type="scientific">Gloeophyllum trabeum (strain ATCC 11539 / FP-39264 / Madison 617)</name>
    <name type="common">Brown rot fungus</name>
    <dbReference type="NCBI Taxonomy" id="670483"/>
    <lineage>
        <taxon>Eukaryota</taxon>
        <taxon>Fungi</taxon>
        <taxon>Dikarya</taxon>
        <taxon>Basidiomycota</taxon>
        <taxon>Agaricomycotina</taxon>
        <taxon>Agaricomycetes</taxon>
        <taxon>Gloeophyllales</taxon>
        <taxon>Gloeophyllaceae</taxon>
        <taxon>Gloeophyllum</taxon>
    </lineage>
</organism>
<proteinExistence type="predicted"/>
<dbReference type="RefSeq" id="XP_007867480.1">
    <property type="nucleotide sequence ID" value="XM_007869289.1"/>
</dbReference>
<gene>
    <name evidence="1" type="ORF">GLOTRDRAFT_130539</name>
</gene>
<dbReference type="HOGENOM" id="CLU_2197261_0_0_1"/>
<keyword evidence="2" id="KW-1185">Reference proteome</keyword>
<dbReference type="AlphaFoldDB" id="S7Q3X2"/>
<reference evidence="1 2" key="1">
    <citation type="journal article" date="2012" name="Science">
        <title>The Paleozoic origin of enzymatic lignin decomposition reconstructed from 31 fungal genomes.</title>
        <authorList>
            <person name="Floudas D."/>
            <person name="Binder M."/>
            <person name="Riley R."/>
            <person name="Barry K."/>
            <person name="Blanchette R.A."/>
            <person name="Henrissat B."/>
            <person name="Martinez A.T."/>
            <person name="Otillar R."/>
            <person name="Spatafora J.W."/>
            <person name="Yadav J.S."/>
            <person name="Aerts A."/>
            <person name="Benoit I."/>
            <person name="Boyd A."/>
            <person name="Carlson A."/>
            <person name="Copeland A."/>
            <person name="Coutinho P.M."/>
            <person name="de Vries R.P."/>
            <person name="Ferreira P."/>
            <person name="Findley K."/>
            <person name="Foster B."/>
            <person name="Gaskell J."/>
            <person name="Glotzer D."/>
            <person name="Gorecki P."/>
            <person name="Heitman J."/>
            <person name="Hesse C."/>
            <person name="Hori C."/>
            <person name="Igarashi K."/>
            <person name="Jurgens J.A."/>
            <person name="Kallen N."/>
            <person name="Kersten P."/>
            <person name="Kohler A."/>
            <person name="Kuees U."/>
            <person name="Kumar T.K.A."/>
            <person name="Kuo A."/>
            <person name="LaButti K."/>
            <person name="Larrondo L.F."/>
            <person name="Lindquist E."/>
            <person name="Ling A."/>
            <person name="Lombard V."/>
            <person name="Lucas S."/>
            <person name="Lundell T."/>
            <person name="Martin R."/>
            <person name="McLaughlin D.J."/>
            <person name="Morgenstern I."/>
            <person name="Morin E."/>
            <person name="Murat C."/>
            <person name="Nagy L.G."/>
            <person name="Nolan M."/>
            <person name="Ohm R.A."/>
            <person name="Patyshakuliyeva A."/>
            <person name="Rokas A."/>
            <person name="Ruiz-Duenas F.J."/>
            <person name="Sabat G."/>
            <person name="Salamov A."/>
            <person name="Samejima M."/>
            <person name="Schmutz J."/>
            <person name="Slot J.C."/>
            <person name="St John F."/>
            <person name="Stenlid J."/>
            <person name="Sun H."/>
            <person name="Sun S."/>
            <person name="Syed K."/>
            <person name="Tsang A."/>
            <person name="Wiebenga A."/>
            <person name="Young D."/>
            <person name="Pisabarro A."/>
            <person name="Eastwood D.C."/>
            <person name="Martin F."/>
            <person name="Cullen D."/>
            <person name="Grigoriev I.V."/>
            <person name="Hibbett D.S."/>
        </authorList>
    </citation>
    <scope>NUCLEOTIDE SEQUENCE [LARGE SCALE GENOMIC DNA]</scope>
    <source>
        <strain evidence="1 2">ATCC 11539</strain>
    </source>
</reference>
<accession>S7Q3X2</accession>
<dbReference type="Proteomes" id="UP000030669">
    <property type="component" value="Unassembled WGS sequence"/>
</dbReference>
<evidence type="ECO:0000313" key="2">
    <source>
        <dbReference type="Proteomes" id="UP000030669"/>
    </source>
</evidence>
<evidence type="ECO:0000313" key="1">
    <source>
        <dbReference type="EMBL" id="EPQ54153.1"/>
    </source>
</evidence>
<dbReference type="EMBL" id="KB469304">
    <property type="protein sequence ID" value="EPQ54153.1"/>
    <property type="molecule type" value="Genomic_DNA"/>
</dbReference>